<evidence type="ECO:0000256" key="1">
    <source>
        <dbReference type="ARBA" id="ARBA00004651"/>
    </source>
</evidence>
<comment type="subcellular location">
    <subcellularLocation>
        <location evidence="1">Cell membrane</location>
        <topology evidence="1">Multi-pass membrane protein</topology>
    </subcellularLocation>
</comment>
<dbReference type="RefSeq" id="WP_007135815.1">
    <property type="nucleotide sequence ID" value="NZ_CABKPN010000001.1"/>
</dbReference>
<dbReference type="AlphaFoldDB" id="A0AAW4NLR7"/>
<feature type="transmembrane region" description="Helical" evidence="7">
    <location>
        <begin position="74"/>
        <end position="98"/>
    </location>
</feature>
<name>A0AAW4NLR7_9BACT</name>
<dbReference type="InterPro" id="IPR003370">
    <property type="entry name" value="Chromate_transpt"/>
</dbReference>
<evidence type="ECO:0000313" key="9">
    <source>
        <dbReference type="Proteomes" id="UP001196873"/>
    </source>
</evidence>
<dbReference type="Pfam" id="PF02417">
    <property type="entry name" value="Chromate_transp"/>
    <property type="match status" value="1"/>
</dbReference>
<dbReference type="InterPro" id="IPR052518">
    <property type="entry name" value="CHR_Transporter"/>
</dbReference>
<protein>
    <submittedName>
        <fullName evidence="8">Chromate transporter</fullName>
    </submittedName>
</protein>
<comment type="similarity">
    <text evidence="2">Belongs to the chromate ion transporter (CHR) (TC 2.A.51) family.</text>
</comment>
<comment type="caution">
    <text evidence="8">The sequence shown here is derived from an EMBL/GenBank/DDBJ whole genome shotgun (WGS) entry which is preliminary data.</text>
</comment>
<evidence type="ECO:0000256" key="2">
    <source>
        <dbReference type="ARBA" id="ARBA00005262"/>
    </source>
</evidence>
<reference evidence="8" key="1">
    <citation type="submission" date="2021-07" db="EMBL/GenBank/DDBJ databases">
        <title>Genomic diversity and antimicrobial resistance of Prevotella spp. isolated from chronic lung disease airways.</title>
        <authorList>
            <person name="Webb K.A."/>
            <person name="Olagoke O.S."/>
            <person name="Baird T."/>
            <person name="Neill J."/>
            <person name="Pham A."/>
            <person name="Wells T.J."/>
            <person name="Ramsay K.A."/>
            <person name="Bell S.C."/>
            <person name="Sarovich D.S."/>
            <person name="Price E.P."/>
        </authorList>
    </citation>
    <scope>NUCLEOTIDE SEQUENCE</scope>
    <source>
        <strain evidence="8">SCHI0047.S.3</strain>
    </source>
</reference>
<keyword evidence="6 7" id="KW-0472">Membrane</keyword>
<sequence>MYLTLFKTFFKLGIATFWGGYTMLSKIEDDVVRRHQWMSQQEFTDLLALVQTCPGVFFINMSTFIGYKIKKTRGAICTTLGAVLPSFLIILLIATFFHKLQNNPIIASIFAGIRPAIVALIAVPTFTLAKETHINLTNCWIPIAGALAIWLLGMNPIWVILAAAFGGYIYGNYIKPTE</sequence>
<keyword evidence="4 7" id="KW-0812">Transmembrane</keyword>
<dbReference type="GO" id="GO:0005886">
    <property type="term" value="C:plasma membrane"/>
    <property type="evidence" value="ECO:0007669"/>
    <property type="project" value="UniProtKB-SubCell"/>
</dbReference>
<evidence type="ECO:0000256" key="7">
    <source>
        <dbReference type="SAM" id="Phobius"/>
    </source>
</evidence>
<dbReference type="PANTHER" id="PTHR43663">
    <property type="entry name" value="CHROMATE TRANSPORT PROTEIN-RELATED"/>
    <property type="match status" value="1"/>
</dbReference>
<keyword evidence="5 7" id="KW-1133">Transmembrane helix</keyword>
<feature type="transmembrane region" description="Helical" evidence="7">
    <location>
        <begin position="140"/>
        <end position="170"/>
    </location>
</feature>
<keyword evidence="3" id="KW-1003">Cell membrane</keyword>
<feature type="transmembrane region" description="Helical" evidence="7">
    <location>
        <begin position="46"/>
        <end position="67"/>
    </location>
</feature>
<feature type="transmembrane region" description="Helical" evidence="7">
    <location>
        <begin position="104"/>
        <end position="128"/>
    </location>
</feature>
<evidence type="ECO:0000313" key="8">
    <source>
        <dbReference type="EMBL" id="MBW4865751.1"/>
    </source>
</evidence>
<organism evidence="8 9">
    <name type="scientific">Segatella salivae</name>
    <dbReference type="NCBI Taxonomy" id="228604"/>
    <lineage>
        <taxon>Bacteria</taxon>
        <taxon>Pseudomonadati</taxon>
        <taxon>Bacteroidota</taxon>
        <taxon>Bacteroidia</taxon>
        <taxon>Bacteroidales</taxon>
        <taxon>Prevotellaceae</taxon>
        <taxon>Segatella</taxon>
    </lineage>
</organism>
<dbReference type="Proteomes" id="UP001196873">
    <property type="component" value="Unassembled WGS sequence"/>
</dbReference>
<accession>A0AAW4NLR7</accession>
<gene>
    <name evidence="8" type="ORF">KZY68_06960</name>
</gene>
<evidence type="ECO:0000256" key="4">
    <source>
        <dbReference type="ARBA" id="ARBA00022692"/>
    </source>
</evidence>
<proteinExistence type="inferred from homology"/>
<evidence type="ECO:0000256" key="5">
    <source>
        <dbReference type="ARBA" id="ARBA00022989"/>
    </source>
</evidence>
<evidence type="ECO:0000256" key="6">
    <source>
        <dbReference type="ARBA" id="ARBA00023136"/>
    </source>
</evidence>
<dbReference type="EMBL" id="JAHXRF010000009">
    <property type="protein sequence ID" value="MBW4865751.1"/>
    <property type="molecule type" value="Genomic_DNA"/>
</dbReference>
<evidence type="ECO:0000256" key="3">
    <source>
        <dbReference type="ARBA" id="ARBA00022475"/>
    </source>
</evidence>
<dbReference type="GO" id="GO:0015109">
    <property type="term" value="F:chromate transmembrane transporter activity"/>
    <property type="evidence" value="ECO:0007669"/>
    <property type="project" value="InterPro"/>
</dbReference>
<dbReference type="PANTHER" id="PTHR43663:SF2">
    <property type="entry name" value="CHROMATE TRANSPORT PROTEIN-RELATED"/>
    <property type="match status" value="1"/>
</dbReference>